<accession>A0A6A7A3P5</accession>
<reference evidence="1" key="1">
    <citation type="journal article" date="2020" name="Stud. Mycol.">
        <title>101 Dothideomycetes genomes: a test case for predicting lifestyles and emergence of pathogens.</title>
        <authorList>
            <person name="Haridas S."/>
            <person name="Albert R."/>
            <person name="Binder M."/>
            <person name="Bloem J."/>
            <person name="Labutti K."/>
            <person name="Salamov A."/>
            <person name="Andreopoulos B."/>
            <person name="Baker S."/>
            <person name="Barry K."/>
            <person name="Bills G."/>
            <person name="Bluhm B."/>
            <person name="Cannon C."/>
            <person name="Castanera R."/>
            <person name="Culley D."/>
            <person name="Daum C."/>
            <person name="Ezra D."/>
            <person name="Gonzalez J."/>
            <person name="Henrissat B."/>
            <person name="Kuo A."/>
            <person name="Liang C."/>
            <person name="Lipzen A."/>
            <person name="Lutzoni F."/>
            <person name="Magnuson J."/>
            <person name="Mondo S."/>
            <person name="Nolan M."/>
            <person name="Ohm R."/>
            <person name="Pangilinan J."/>
            <person name="Park H.-J."/>
            <person name="Ramirez L."/>
            <person name="Alfaro M."/>
            <person name="Sun H."/>
            <person name="Tritt A."/>
            <person name="Yoshinaga Y."/>
            <person name="Zwiers L.-H."/>
            <person name="Turgeon B."/>
            <person name="Goodwin S."/>
            <person name="Spatafora J."/>
            <person name="Crous P."/>
            <person name="Grigoriev I."/>
        </authorList>
    </citation>
    <scope>NUCLEOTIDE SEQUENCE</scope>
    <source>
        <strain evidence="1">CBS 113818</strain>
    </source>
</reference>
<dbReference type="Pfam" id="PF12311">
    <property type="entry name" value="DUF3632"/>
    <property type="match status" value="1"/>
</dbReference>
<dbReference type="OrthoDB" id="3350591at2759"/>
<dbReference type="Proteomes" id="UP000799424">
    <property type="component" value="Unassembled WGS sequence"/>
</dbReference>
<organism evidence="1 2">
    <name type="scientific">Ophiobolus disseminans</name>
    <dbReference type="NCBI Taxonomy" id="1469910"/>
    <lineage>
        <taxon>Eukaryota</taxon>
        <taxon>Fungi</taxon>
        <taxon>Dikarya</taxon>
        <taxon>Ascomycota</taxon>
        <taxon>Pezizomycotina</taxon>
        <taxon>Dothideomycetes</taxon>
        <taxon>Pleosporomycetidae</taxon>
        <taxon>Pleosporales</taxon>
        <taxon>Pleosporineae</taxon>
        <taxon>Phaeosphaeriaceae</taxon>
        <taxon>Ophiobolus</taxon>
    </lineage>
</organism>
<sequence length="280" mass="31458">MDQWFSQKASAGDSALKESTKILHEFISHNTSPATAAEAILHSVSKASEPSDAAFEFQTLLLDTVAEFSEPHDAIIKLLFAIRDIPPSPNPITRSFASMHREHLDALSGGRYPWKPEDKQAPTTPGDRWVNYNVFTAKLAQSGFDDKLFIFGFFCLRDALERNQQSRESELEKRVRPTSLKRSAVTAKELVSFDVLAAARWVLIAGTEIYKLGNAAFEEGWERGLAVRTDLWDGEPGLSRGRWLLWRGRFDDFADQTYVREDVRTLAKEASGAISKFSTE</sequence>
<dbReference type="PANTHER" id="PTHR38797">
    <property type="entry name" value="NUCLEAR PORE COMPLEX PROTEIN NUP85-RELATED"/>
    <property type="match status" value="1"/>
</dbReference>
<evidence type="ECO:0000313" key="2">
    <source>
        <dbReference type="Proteomes" id="UP000799424"/>
    </source>
</evidence>
<proteinExistence type="predicted"/>
<dbReference type="InterPro" id="IPR053204">
    <property type="entry name" value="Oxopyrrolidines_Biosynth-assoc"/>
</dbReference>
<dbReference type="PANTHER" id="PTHR38797:SF4">
    <property type="entry name" value="NUCLEAR PORE COMPLEX PROTEIN NUP85"/>
    <property type="match status" value="1"/>
</dbReference>
<dbReference type="EMBL" id="MU006223">
    <property type="protein sequence ID" value="KAF2827942.1"/>
    <property type="molecule type" value="Genomic_DNA"/>
</dbReference>
<name>A0A6A7A3P5_9PLEO</name>
<protein>
    <submittedName>
        <fullName evidence="1">Uncharacterized protein</fullName>
    </submittedName>
</protein>
<keyword evidence="2" id="KW-1185">Reference proteome</keyword>
<dbReference type="AlphaFoldDB" id="A0A6A7A3P5"/>
<evidence type="ECO:0000313" key="1">
    <source>
        <dbReference type="EMBL" id="KAF2827942.1"/>
    </source>
</evidence>
<gene>
    <name evidence="1" type="ORF">CC86DRAFT_369131</name>
</gene>
<dbReference type="InterPro" id="IPR022085">
    <property type="entry name" value="OpdG"/>
</dbReference>